<gene>
    <name evidence="2" type="ORF">SDC9_161156</name>
</gene>
<evidence type="ECO:0000313" key="2">
    <source>
        <dbReference type="EMBL" id="MPN13830.1"/>
    </source>
</evidence>
<dbReference type="EMBL" id="VSSQ01060387">
    <property type="protein sequence ID" value="MPN13830.1"/>
    <property type="molecule type" value="Genomic_DNA"/>
</dbReference>
<protein>
    <submittedName>
        <fullName evidence="2">Putative signaling protein</fullName>
    </submittedName>
</protein>
<organism evidence="2">
    <name type="scientific">bioreactor metagenome</name>
    <dbReference type="NCBI Taxonomy" id="1076179"/>
    <lineage>
        <taxon>unclassified sequences</taxon>
        <taxon>metagenomes</taxon>
        <taxon>ecological metagenomes</taxon>
    </lineage>
</organism>
<dbReference type="InterPro" id="IPR035919">
    <property type="entry name" value="EAL_sf"/>
</dbReference>
<dbReference type="GO" id="GO:0071111">
    <property type="term" value="F:cyclic-guanylate-specific phosphodiesterase activity"/>
    <property type="evidence" value="ECO:0007669"/>
    <property type="project" value="InterPro"/>
</dbReference>
<dbReference type="PANTHER" id="PTHR33121">
    <property type="entry name" value="CYCLIC DI-GMP PHOSPHODIESTERASE PDEF"/>
    <property type="match status" value="1"/>
</dbReference>
<feature type="domain" description="EAL" evidence="1">
    <location>
        <begin position="1"/>
        <end position="204"/>
    </location>
</feature>
<proteinExistence type="predicted"/>
<dbReference type="SUPFAM" id="SSF141868">
    <property type="entry name" value="EAL domain-like"/>
    <property type="match status" value="1"/>
</dbReference>
<name>A0A645FIP9_9ZZZZ</name>
<dbReference type="InterPro" id="IPR001633">
    <property type="entry name" value="EAL_dom"/>
</dbReference>
<dbReference type="PROSITE" id="PS50883">
    <property type="entry name" value="EAL"/>
    <property type="match status" value="1"/>
</dbReference>
<accession>A0A645FIP9</accession>
<dbReference type="AlphaFoldDB" id="A0A645FIP9"/>
<dbReference type="InterPro" id="IPR050706">
    <property type="entry name" value="Cyclic-di-GMP_PDE-like"/>
</dbReference>
<dbReference type="CDD" id="cd01948">
    <property type="entry name" value="EAL"/>
    <property type="match status" value="1"/>
</dbReference>
<dbReference type="PANTHER" id="PTHR33121:SF70">
    <property type="entry name" value="SIGNALING PROTEIN YKOW"/>
    <property type="match status" value="1"/>
</dbReference>
<dbReference type="SMART" id="SM00052">
    <property type="entry name" value="EAL"/>
    <property type="match status" value="1"/>
</dbReference>
<dbReference type="Pfam" id="PF00563">
    <property type="entry name" value="EAL"/>
    <property type="match status" value="1"/>
</dbReference>
<dbReference type="Gene3D" id="3.20.20.450">
    <property type="entry name" value="EAL domain"/>
    <property type="match status" value="1"/>
</dbReference>
<comment type="caution">
    <text evidence="2">The sequence shown here is derived from an EMBL/GenBank/DDBJ whole genome shotgun (WGS) entry which is preliminary data.</text>
</comment>
<reference evidence="2" key="1">
    <citation type="submission" date="2019-08" db="EMBL/GenBank/DDBJ databases">
        <authorList>
            <person name="Kucharzyk K."/>
            <person name="Murdoch R.W."/>
            <person name="Higgins S."/>
            <person name="Loffler F."/>
        </authorList>
    </citation>
    <scope>NUCLEOTIDE SEQUENCE</scope>
</reference>
<evidence type="ECO:0000259" key="1">
    <source>
        <dbReference type="PROSITE" id="PS50883"/>
    </source>
</evidence>
<sequence length="205" mass="23397">MEFIPLLEKTKLIIALGECIISKSLNFQKALREAGHDNLMISINVSPIQLLKKEFVANLMHLVEATQTNPALICLEITESIFESNTQEINRLLRLLRQTGFHIALDDFGTGFSSFARERELQVDCIKIDQYFIRKLERLREEETVTGDIISMAHKQGHYVVAEGVETETQKHYLLTHGCDKIQGYLIGRPQSQNESLALLERQAE</sequence>